<dbReference type="PANTHER" id="PTHR43731:SF14">
    <property type="entry name" value="PRESENILIN-ASSOCIATED RHOMBOID-LIKE PROTEIN, MITOCHONDRIAL"/>
    <property type="match status" value="1"/>
</dbReference>
<evidence type="ECO:0000259" key="8">
    <source>
        <dbReference type="Pfam" id="PF01694"/>
    </source>
</evidence>
<name>A0ABV7ZXR5_9GAMM</name>
<feature type="domain" description="Peptidase S54 rhomboid" evidence="8">
    <location>
        <begin position="61"/>
        <end position="198"/>
    </location>
</feature>
<dbReference type="Gene3D" id="1.20.1540.10">
    <property type="entry name" value="Rhomboid-like"/>
    <property type="match status" value="1"/>
</dbReference>
<feature type="transmembrane region" description="Helical" evidence="7">
    <location>
        <begin position="20"/>
        <end position="43"/>
    </location>
</feature>
<dbReference type="SUPFAM" id="SSF144091">
    <property type="entry name" value="Rhomboid-like"/>
    <property type="match status" value="1"/>
</dbReference>
<dbReference type="GO" id="GO:0006508">
    <property type="term" value="P:proteolysis"/>
    <property type="evidence" value="ECO:0007669"/>
    <property type="project" value="UniProtKB-KW"/>
</dbReference>
<evidence type="ECO:0000256" key="5">
    <source>
        <dbReference type="ARBA" id="ARBA00022989"/>
    </source>
</evidence>
<accession>A0ABV7ZXR5</accession>
<dbReference type="RefSeq" id="WP_380694795.1">
    <property type="nucleotide sequence ID" value="NZ_JBHRYR010000002.1"/>
</dbReference>
<keyword evidence="5 7" id="KW-1133">Transmembrane helix</keyword>
<dbReference type="EC" id="3.4.21.-" evidence="9"/>
<evidence type="ECO:0000313" key="10">
    <source>
        <dbReference type="Proteomes" id="UP001595617"/>
    </source>
</evidence>
<keyword evidence="6 7" id="KW-0472">Membrane</keyword>
<evidence type="ECO:0000256" key="1">
    <source>
        <dbReference type="ARBA" id="ARBA00004141"/>
    </source>
</evidence>
<evidence type="ECO:0000256" key="2">
    <source>
        <dbReference type="ARBA" id="ARBA00009045"/>
    </source>
</evidence>
<dbReference type="Pfam" id="PF01694">
    <property type="entry name" value="Rhomboid"/>
    <property type="match status" value="1"/>
</dbReference>
<reference evidence="10" key="1">
    <citation type="journal article" date="2019" name="Int. J. Syst. Evol. Microbiol.">
        <title>The Global Catalogue of Microorganisms (GCM) 10K type strain sequencing project: providing services to taxonomists for standard genome sequencing and annotation.</title>
        <authorList>
            <consortium name="The Broad Institute Genomics Platform"/>
            <consortium name="The Broad Institute Genome Sequencing Center for Infectious Disease"/>
            <person name="Wu L."/>
            <person name="Ma J."/>
        </authorList>
    </citation>
    <scope>NUCLEOTIDE SEQUENCE [LARGE SCALE GENOMIC DNA]</scope>
    <source>
        <strain evidence="10">IBRC 10765</strain>
    </source>
</reference>
<organism evidence="9 10">
    <name type="scientific">Saccharospirillum mangrovi</name>
    <dbReference type="NCBI Taxonomy" id="2161747"/>
    <lineage>
        <taxon>Bacteria</taxon>
        <taxon>Pseudomonadati</taxon>
        <taxon>Pseudomonadota</taxon>
        <taxon>Gammaproteobacteria</taxon>
        <taxon>Oceanospirillales</taxon>
        <taxon>Saccharospirillaceae</taxon>
        <taxon>Saccharospirillum</taxon>
    </lineage>
</organism>
<dbReference type="PANTHER" id="PTHR43731">
    <property type="entry name" value="RHOMBOID PROTEASE"/>
    <property type="match status" value="1"/>
</dbReference>
<comment type="caution">
    <text evidence="9">The sequence shown here is derived from an EMBL/GenBank/DDBJ whole genome shotgun (WGS) entry which is preliminary data.</text>
</comment>
<feature type="transmembrane region" description="Helical" evidence="7">
    <location>
        <begin position="63"/>
        <end position="91"/>
    </location>
</feature>
<feature type="transmembrane region" description="Helical" evidence="7">
    <location>
        <begin position="156"/>
        <end position="175"/>
    </location>
</feature>
<dbReference type="EMBL" id="JBHRYR010000002">
    <property type="protein sequence ID" value="MFC3852553.1"/>
    <property type="molecule type" value="Genomic_DNA"/>
</dbReference>
<dbReference type="InterPro" id="IPR022764">
    <property type="entry name" value="Peptidase_S54_rhomboid_dom"/>
</dbReference>
<dbReference type="InterPro" id="IPR050925">
    <property type="entry name" value="Rhomboid_protease_S54"/>
</dbReference>
<evidence type="ECO:0000256" key="6">
    <source>
        <dbReference type="ARBA" id="ARBA00023136"/>
    </source>
</evidence>
<dbReference type="Proteomes" id="UP001595617">
    <property type="component" value="Unassembled WGS sequence"/>
</dbReference>
<keyword evidence="4 9" id="KW-0378">Hydrolase</keyword>
<proteinExistence type="inferred from homology"/>
<keyword evidence="10" id="KW-1185">Reference proteome</keyword>
<evidence type="ECO:0000256" key="4">
    <source>
        <dbReference type="ARBA" id="ARBA00022801"/>
    </source>
</evidence>
<evidence type="ECO:0000256" key="7">
    <source>
        <dbReference type="SAM" id="Phobius"/>
    </source>
</evidence>
<evidence type="ECO:0000256" key="3">
    <source>
        <dbReference type="ARBA" id="ARBA00022692"/>
    </source>
</evidence>
<dbReference type="GO" id="GO:0008233">
    <property type="term" value="F:peptidase activity"/>
    <property type="evidence" value="ECO:0007669"/>
    <property type="project" value="UniProtKB-KW"/>
</dbReference>
<feature type="transmembrane region" description="Helical" evidence="7">
    <location>
        <begin position="127"/>
        <end position="149"/>
    </location>
</feature>
<comment type="similarity">
    <text evidence="2">Belongs to the peptidase S54 family.</text>
</comment>
<evidence type="ECO:0000313" key="9">
    <source>
        <dbReference type="EMBL" id="MFC3852553.1"/>
    </source>
</evidence>
<feature type="transmembrane region" description="Helical" evidence="7">
    <location>
        <begin position="103"/>
        <end position="121"/>
    </location>
</feature>
<protein>
    <submittedName>
        <fullName evidence="9">Rhomboid family intramembrane serine protease</fullName>
        <ecNumber evidence="9">3.4.21.-</ecNumber>
    </submittedName>
</protein>
<gene>
    <name evidence="9" type="ORF">ACFOOG_06880</name>
</gene>
<dbReference type="InterPro" id="IPR035952">
    <property type="entry name" value="Rhomboid-like_sf"/>
</dbReference>
<keyword evidence="3 7" id="KW-0812">Transmembrane</keyword>
<comment type="subcellular location">
    <subcellularLocation>
        <location evidence="1">Membrane</location>
        <topology evidence="1">Multi-pass membrane protein</topology>
    </subcellularLocation>
</comment>
<sequence>MSSPIAQLLTPRPGYRLTPWIIYVNAAVFAAFVLITQQILWFPPQALALYGGNFAPLTTDGQWWRLLSSVFMHGGLLHLVFNALVLANVGLLLEPLLGKAQLLVIYLLTGIAASLTSVVFSEGAVSVGASGAIFGLYGFFLALLFSNLFRPEVRQAFLRGTLVFIAINLVLGFTMSVIDNAAHIGGLLSGAVLGIIWIPFLRRRLRQRLREPDHTLE</sequence>
<keyword evidence="9" id="KW-0645">Protease</keyword>
<feature type="transmembrane region" description="Helical" evidence="7">
    <location>
        <begin position="181"/>
        <end position="201"/>
    </location>
</feature>